<gene>
    <name evidence="2" type="ORF">ALC56_11541</name>
</gene>
<protein>
    <submittedName>
        <fullName evidence="2">Uncharacterized protein</fullName>
    </submittedName>
</protein>
<evidence type="ECO:0000313" key="2">
    <source>
        <dbReference type="EMBL" id="KYN34433.1"/>
    </source>
</evidence>
<proteinExistence type="predicted"/>
<accession>A0A195F1U1</accession>
<evidence type="ECO:0000256" key="1">
    <source>
        <dbReference type="SAM" id="MobiDB-lite"/>
    </source>
</evidence>
<feature type="compositionally biased region" description="Polar residues" evidence="1">
    <location>
        <begin position="138"/>
        <end position="160"/>
    </location>
</feature>
<dbReference type="EMBL" id="KQ981864">
    <property type="protein sequence ID" value="KYN34433.1"/>
    <property type="molecule type" value="Genomic_DNA"/>
</dbReference>
<feature type="region of interest" description="Disordered" evidence="1">
    <location>
        <begin position="121"/>
        <end position="180"/>
    </location>
</feature>
<keyword evidence="3" id="KW-1185">Reference proteome</keyword>
<sequence length="204" mass="23412">MKVGGGRRYGSIRDDWAPYRSAFRRGRQFRPAALWISSFSNHEIPRHIRERRQAQNPNYRAYNQAPAAIKQILAAQQYRDPIVHLPPQPVPNFAPSTPIEPQYLQQNQLSQYRPNVQIGQAPQQPTYKQIPVRPAQYNPPSGASAPQQQQYNPQYRTNYAPQPLPQQQVAQSNYQYSNNLPPQLQQLVQIQQNLPNAIPKGQQG</sequence>
<reference evidence="2 3" key="1">
    <citation type="submission" date="2016-03" db="EMBL/GenBank/DDBJ databases">
        <title>Trachymyrmex septentrionalis WGS genome.</title>
        <authorList>
            <person name="Nygaard S."/>
            <person name="Hu H."/>
            <person name="Boomsma J."/>
            <person name="Zhang G."/>
        </authorList>
    </citation>
    <scope>NUCLEOTIDE SEQUENCE [LARGE SCALE GENOMIC DNA]</scope>
    <source>
        <strain evidence="2">Tsep2-gDNA-1</strain>
        <tissue evidence="2">Whole body</tissue>
    </source>
</reference>
<name>A0A195F1U1_9HYME</name>
<dbReference type="AlphaFoldDB" id="A0A195F1U1"/>
<dbReference type="Proteomes" id="UP000078541">
    <property type="component" value="Unassembled WGS sequence"/>
</dbReference>
<evidence type="ECO:0000313" key="3">
    <source>
        <dbReference type="Proteomes" id="UP000078541"/>
    </source>
</evidence>
<organism evidence="2 3">
    <name type="scientific">Trachymyrmex septentrionalis</name>
    <dbReference type="NCBI Taxonomy" id="34720"/>
    <lineage>
        <taxon>Eukaryota</taxon>
        <taxon>Metazoa</taxon>
        <taxon>Ecdysozoa</taxon>
        <taxon>Arthropoda</taxon>
        <taxon>Hexapoda</taxon>
        <taxon>Insecta</taxon>
        <taxon>Pterygota</taxon>
        <taxon>Neoptera</taxon>
        <taxon>Endopterygota</taxon>
        <taxon>Hymenoptera</taxon>
        <taxon>Apocrita</taxon>
        <taxon>Aculeata</taxon>
        <taxon>Formicoidea</taxon>
        <taxon>Formicidae</taxon>
        <taxon>Myrmicinae</taxon>
        <taxon>Trachymyrmex</taxon>
    </lineage>
</organism>